<name>A0A2H4J2L2_9CAUD</name>
<evidence type="ECO:0000313" key="2">
    <source>
        <dbReference type="EMBL" id="ASN68659.1"/>
    </source>
</evidence>
<dbReference type="GO" id="GO:0006260">
    <property type="term" value="P:DNA replication"/>
    <property type="evidence" value="ECO:0007669"/>
    <property type="project" value="TreeGrafter"/>
</dbReference>
<gene>
    <name evidence="2" type="ORF">3S11_36</name>
</gene>
<dbReference type="SUPFAM" id="SSF52540">
    <property type="entry name" value="P-loop containing nucleoside triphosphate hydrolases"/>
    <property type="match status" value="1"/>
</dbReference>
<dbReference type="PANTHER" id="PTHR30050:SF4">
    <property type="entry name" value="ATP-BINDING PROTEIN RV3427C IN INSERTION SEQUENCE-RELATED"/>
    <property type="match status" value="1"/>
</dbReference>
<protein>
    <recommendedName>
        <fullName evidence="1">AAA+ ATPase domain-containing protein</fullName>
    </recommendedName>
</protein>
<dbReference type="GO" id="GO:0005524">
    <property type="term" value="F:ATP binding"/>
    <property type="evidence" value="ECO:0007669"/>
    <property type="project" value="InterPro"/>
</dbReference>
<organism evidence="2">
    <name type="scientific">uncultured Caudovirales phage</name>
    <dbReference type="NCBI Taxonomy" id="2100421"/>
    <lineage>
        <taxon>Viruses</taxon>
        <taxon>Duplodnaviria</taxon>
        <taxon>Heunggongvirae</taxon>
        <taxon>Uroviricota</taxon>
        <taxon>Caudoviricetes</taxon>
        <taxon>Peduoviridae</taxon>
        <taxon>Maltschvirus</taxon>
        <taxon>Maltschvirus maltsch</taxon>
    </lineage>
</organism>
<dbReference type="EMBL" id="MF417879">
    <property type="protein sequence ID" value="ASN68659.1"/>
    <property type="molecule type" value="Genomic_DNA"/>
</dbReference>
<dbReference type="PANTHER" id="PTHR30050">
    <property type="entry name" value="CHROMOSOMAL REPLICATION INITIATOR PROTEIN DNAA"/>
    <property type="match status" value="1"/>
</dbReference>
<dbReference type="SMART" id="SM00382">
    <property type="entry name" value="AAA"/>
    <property type="match status" value="1"/>
</dbReference>
<dbReference type="InterPro" id="IPR002611">
    <property type="entry name" value="IstB_ATP-bd"/>
</dbReference>
<reference evidence="2" key="1">
    <citation type="submission" date="2017-06" db="EMBL/GenBank/DDBJ databases">
        <title>Novel phages from South African skin metaviromes.</title>
        <authorList>
            <person name="van Zyl L.J."/>
            <person name="Abrahams Y."/>
            <person name="Stander E.A."/>
            <person name="Kirby B.M."/>
            <person name="Clavaud C."/>
            <person name="Farcet C."/>
            <person name="Breton L."/>
            <person name="Trindade M.I."/>
        </authorList>
    </citation>
    <scope>NUCLEOTIDE SEQUENCE</scope>
</reference>
<sequence length="265" mass="29195">MQTSKFGSKPRAKSKTELCAAHGEYERKLVEAFEGENRVMSCPRCRWEGLNIAPVDGQAYRDALSEKRWETLNSALFATGIAKRFRDCSLDNYRTPLNGQKTALNACRAYVDQFEENYQSGRSLLLLGNFGNGKTHLGCAILKAVVTRYGVSALYAPAPDIISSIKASFGPDAQTTEQQILAELISVDLLLIDEIGAQGGTEFERNALHHLIDGRYRSQLPTIITSNLPSAELTAYIGDRALDRLRENGGQAVVFDWTSARGADE</sequence>
<dbReference type="InterPro" id="IPR027417">
    <property type="entry name" value="P-loop_NTPase"/>
</dbReference>
<dbReference type="CDD" id="cd00009">
    <property type="entry name" value="AAA"/>
    <property type="match status" value="1"/>
</dbReference>
<dbReference type="InterPro" id="IPR003593">
    <property type="entry name" value="AAA+_ATPase"/>
</dbReference>
<feature type="domain" description="AAA+ ATPase" evidence="1">
    <location>
        <begin position="120"/>
        <end position="248"/>
    </location>
</feature>
<dbReference type="Gene3D" id="3.40.50.300">
    <property type="entry name" value="P-loop containing nucleotide triphosphate hydrolases"/>
    <property type="match status" value="1"/>
</dbReference>
<dbReference type="Pfam" id="PF01695">
    <property type="entry name" value="IstB_IS21"/>
    <property type="match status" value="1"/>
</dbReference>
<proteinExistence type="predicted"/>
<evidence type="ECO:0000259" key="1">
    <source>
        <dbReference type="SMART" id="SM00382"/>
    </source>
</evidence>
<accession>A0A2H4J2L2</accession>